<dbReference type="GO" id="GO:0003677">
    <property type="term" value="F:DNA binding"/>
    <property type="evidence" value="ECO:0007669"/>
    <property type="project" value="InterPro"/>
</dbReference>
<dbReference type="SMART" id="SM00421">
    <property type="entry name" value="HTH_LUXR"/>
    <property type="match status" value="1"/>
</dbReference>
<accession>A0A2W7RBJ5</accession>
<dbReference type="Proteomes" id="UP000249115">
    <property type="component" value="Unassembled WGS sequence"/>
</dbReference>
<feature type="domain" description="HTH luxR-type" evidence="1">
    <location>
        <begin position="1"/>
        <end position="59"/>
    </location>
</feature>
<dbReference type="GO" id="GO:0006355">
    <property type="term" value="P:regulation of DNA-templated transcription"/>
    <property type="evidence" value="ECO:0007669"/>
    <property type="project" value="InterPro"/>
</dbReference>
<protein>
    <submittedName>
        <fullName evidence="2">Regulatory LuxR family protein</fullName>
    </submittedName>
</protein>
<proteinExistence type="predicted"/>
<evidence type="ECO:0000313" key="5">
    <source>
        <dbReference type="Proteomes" id="UP000321927"/>
    </source>
</evidence>
<dbReference type="SUPFAM" id="SSF46894">
    <property type="entry name" value="C-terminal effector domain of the bipartite response regulators"/>
    <property type="match status" value="1"/>
</dbReference>
<name>A0A2W7RBJ5_9BACT</name>
<evidence type="ECO:0000313" key="2">
    <source>
        <dbReference type="EMBL" id="PZX58363.1"/>
    </source>
</evidence>
<dbReference type="RefSeq" id="WP_086500851.1">
    <property type="nucleotide sequence ID" value="NZ_MSSV01000005.1"/>
</dbReference>
<dbReference type="Gene3D" id="1.10.10.10">
    <property type="entry name" value="Winged helix-like DNA-binding domain superfamily/Winged helix DNA-binding domain"/>
    <property type="match status" value="1"/>
</dbReference>
<reference evidence="3 5" key="2">
    <citation type="submission" date="2019-08" db="EMBL/GenBank/DDBJ databases">
        <title>Genome of Algoriphagus ratkowskyi IC026.</title>
        <authorList>
            <person name="Bowman J.P."/>
        </authorList>
    </citation>
    <scope>NUCLEOTIDE SEQUENCE [LARGE SCALE GENOMIC DNA]</scope>
    <source>
        <strain evidence="3 5">IC026</strain>
    </source>
</reference>
<dbReference type="AlphaFoldDB" id="A0A2W7RBJ5"/>
<dbReference type="EMBL" id="VORV01000006">
    <property type="protein sequence ID" value="TXD77768.1"/>
    <property type="molecule type" value="Genomic_DNA"/>
</dbReference>
<reference evidence="2 4" key="1">
    <citation type="submission" date="2018-06" db="EMBL/GenBank/DDBJ databases">
        <title>Genomic Encyclopedia of Archaeal and Bacterial Type Strains, Phase II (KMG-II): from individual species to whole genera.</title>
        <authorList>
            <person name="Goeker M."/>
        </authorList>
    </citation>
    <scope>NUCLEOTIDE SEQUENCE [LARGE SCALE GENOMIC DNA]</scope>
    <source>
        <strain evidence="2 4">DSM 22686</strain>
    </source>
</reference>
<dbReference type="InterPro" id="IPR000792">
    <property type="entry name" value="Tscrpt_reg_LuxR_C"/>
</dbReference>
<comment type="caution">
    <text evidence="2">The sequence shown here is derived from an EMBL/GenBank/DDBJ whole genome shotgun (WGS) entry which is preliminary data.</text>
</comment>
<dbReference type="Proteomes" id="UP000321927">
    <property type="component" value="Unassembled WGS sequence"/>
</dbReference>
<dbReference type="InterPro" id="IPR016032">
    <property type="entry name" value="Sig_transdc_resp-reg_C-effctor"/>
</dbReference>
<evidence type="ECO:0000313" key="3">
    <source>
        <dbReference type="EMBL" id="TXD77768.1"/>
    </source>
</evidence>
<sequence>MTKKKKEIVKLILRGKESKDIAVCLDNSVNTISIHHKNMLKKLDARNVGKMVKILSTYPF</sequence>
<dbReference type="EMBL" id="QKZU01000005">
    <property type="protein sequence ID" value="PZX58363.1"/>
    <property type="molecule type" value="Genomic_DNA"/>
</dbReference>
<evidence type="ECO:0000259" key="1">
    <source>
        <dbReference type="PROSITE" id="PS50043"/>
    </source>
</evidence>
<dbReference type="PROSITE" id="PS50043">
    <property type="entry name" value="HTH_LUXR_2"/>
    <property type="match status" value="1"/>
</dbReference>
<evidence type="ECO:0000313" key="4">
    <source>
        <dbReference type="Proteomes" id="UP000249115"/>
    </source>
</evidence>
<keyword evidence="5" id="KW-1185">Reference proteome</keyword>
<dbReference type="InterPro" id="IPR036388">
    <property type="entry name" value="WH-like_DNA-bd_sf"/>
</dbReference>
<dbReference type="OrthoDB" id="1727128at2"/>
<organism evidence="2 4">
    <name type="scientific">Algoriphagus ratkowskyi</name>
    <dbReference type="NCBI Taxonomy" id="57028"/>
    <lineage>
        <taxon>Bacteria</taxon>
        <taxon>Pseudomonadati</taxon>
        <taxon>Bacteroidota</taxon>
        <taxon>Cytophagia</taxon>
        <taxon>Cytophagales</taxon>
        <taxon>Cyclobacteriaceae</taxon>
        <taxon>Algoriphagus</taxon>
    </lineage>
</organism>
<dbReference type="PRINTS" id="PR00038">
    <property type="entry name" value="HTHLUXR"/>
</dbReference>
<dbReference type="Pfam" id="PF00196">
    <property type="entry name" value="GerE"/>
    <property type="match status" value="1"/>
</dbReference>
<gene>
    <name evidence="3" type="ORF">ESW18_10375</name>
    <name evidence="2" type="ORF">LV84_01569</name>
</gene>